<dbReference type="InterPro" id="IPR013762">
    <property type="entry name" value="Integrase-like_cat_sf"/>
</dbReference>
<keyword evidence="3" id="KW-1185">Reference proteome</keyword>
<dbReference type="Gene3D" id="1.10.443.10">
    <property type="entry name" value="Intergrase catalytic core"/>
    <property type="match status" value="1"/>
</dbReference>
<dbReference type="GO" id="GO:0003677">
    <property type="term" value="F:DNA binding"/>
    <property type="evidence" value="ECO:0007669"/>
    <property type="project" value="InterPro"/>
</dbReference>
<name>A0A9P7Y2P9_9FUNG</name>
<dbReference type="InterPro" id="IPR011010">
    <property type="entry name" value="DNA_brk_join_enz"/>
</dbReference>
<keyword evidence="1" id="KW-0233">DNA recombination</keyword>
<dbReference type="PANTHER" id="PTHR35617:SF3">
    <property type="entry name" value="CORE-BINDING (CB) DOMAIN-CONTAINING PROTEIN"/>
    <property type="match status" value="1"/>
</dbReference>
<sequence>MQDHERDPLNPSAMDLMNFLDYGLEEKKWKLTTVLTYKSAILRLFPAKQQLKIKEDELFKDFMKVMGTGTFKRLHNATVDLTPILTGLQALGDNHSMDIKDLTAKTCFLLATCGLLRPDDLACTDASQCKINGNKLELTVVFPKEHRGGQMIIKPVIIKPHPVEFFCPVKAYVEYRRRTSNQDRFARTTHPKVETEPFTPLIRHVRRANLGLSSDRIRKYIQEIMQLMPRDETQPPYKARAVGTIAALEKGIPLDDVVTHGNWSSPAIVEAFHRISRSLANNFTTAILS</sequence>
<evidence type="ECO:0000313" key="3">
    <source>
        <dbReference type="Proteomes" id="UP000707451"/>
    </source>
</evidence>
<dbReference type="AlphaFoldDB" id="A0A9P7Y2P9"/>
<dbReference type="EMBL" id="JAHRHY010000002">
    <property type="protein sequence ID" value="KAG9071691.1"/>
    <property type="molecule type" value="Genomic_DNA"/>
</dbReference>
<dbReference type="PANTHER" id="PTHR35617">
    <property type="entry name" value="PHAGE_INTEGRASE DOMAIN-CONTAINING PROTEIN"/>
    <property type="match status" value="1"/>
</dbReference>
<dbReference type="GO" id="GO:0015074">
    <property type="term" value="P:DNA integration"/>
    <property type="evidence" value="ECO:0007669"/>
    <property type="project" value="InterPro"/>
</dbReference>
<evidence type="ECO:0000313" key="2">
    <source>
        <dbReference type="EMBL" id="KAG9071691.1"/>
    </source>
</evidence>
<evidence type="ECO:0000256" key="1">
    <source>
        <dbReference type="ARBA" id="ARBA00023172"/>
    </source>
</evidence>
<reference evidence="2" key="1">
    <citation type="submission" date="2021-06" db="EMBL/GenBank/DDBJ databases">
        <title>Genome Sequence of Mortierella hyaline Strain SCG-10, a Cold-Adapted, Nitrate-Reducing Fungus Isolated from Soil in Minnesota, USA.</title>
        <authorList>
            <person name="Aldossari N."/>
        </authorList>
    </citation>
    <scope>NUCLEOTIDE SEQUENCE</scope>
    <source>
        <strain evidence="2">SCG-10</strain>
    </source>
</reference>
<proteinExistence type="predicted"/>
<comment type="caution">
    <text evidence="2">The sequence shown here is derived from an EMBL/GenBank/DDBJ whole genome shotgun (WGS) entry which is preliminary data.</text>
</comment>
<gene>
    <name evidence="2" type="ORF">KI688_005904</name>
</gene>
<organism evidence="2 3">
    <name type="scientific">Linnemannia hyalina</name>
    <dbReference type="NCBI Taxonomy" id="64524"/>
    <lineage>
        <taxon>Eukaryota</taxon>
        <taxon>Fungi</taxon>
        <taxon>Fungi incertae sedis</taxon>
        <taxon>Mucoromycota</taxon>
        <taxon>Mortierellomycotina</taxon>
        <taxon>Mortierellomycetes</taxon>
        <taxon>Mortierellales</taxon>
        <taxon>Mortierellaceae</taxon>
        <taxon>Linnemannia</taxon>
    </lineage>
</organism>
<protein>
    <submittedName>
        <fullName evidence="2">Uncharacterized protein</fullName>
    </submittedName>
</protein>
<accession>A0A9P7Y2P9</accession>
<dbReference type="OrthoDB" id="2387460at2759"/>
<dbReference type="GO" id="GO:0006310">
    <property type="term" value="P:DNA recombination"/>
    <property type="evidence" value="ECO:0007669"/>
    <property type="project" value="UniProtKB-KW"/>
</dbReference>
<dbReference type="SUPFAM" id="SSF56349">
    <property type="entry name" value="DNA breaking-rejoining enzymes"/>
    <property type="match status" value="1"/>
</dbReference>
<dbReference type="Proteomes" id="UP000707451">
    <property type="component" value="Unassembled WGS sequence"/>
</dbReference>